<keyword evidence="6 9" id="KW-0547">Nucleotide-binding</keyword>
<feature type="region of interest" description="Disordered" evidence="11">
    <location>
        <begin position="708"/>
        <end position="804"/>
    </location>
</feature>
<dbReference type="InterPro" id="IPR036420">
    <property type="entry name" value="BRCT_dom_sf"/>
</dbReference>
<dbReference type="InterPro" id="IPR016059">
    <property type="entry name" value="DNA_ligase_ATP-dep_CS"/>
</dbReference>
<dbReference type="Gene3D" id="2.40.50.140">
    <property type="entry name" value="Nucleic acid-binding proteins"/>
    <property type="match status" value="1"/>
</dbReference>
<evidence type="ECO:0000313" key="14">
    <source>
        <dbReference type="EMBL" id="KAF0984360.1"/>
    </source>
</evidence>
<evidence type="ECO:0000259" key="12">
    <source>
        <dbReference type="PROSITE" id="PS50160"/>
    </source>
</evidence>
<dbReference type="PANTHER" id="PTHR45674">
    <property type="entry name" value="DNA LIGASE 1/3 FAMILY MEMBER"/>
    <property type="match status" value="1"/>
</dbReference>
<dbReference type="Pfam" id="PF01068">
    <property type="entry name" value="DNA_ligase_A_M"/>
    <property type="match status" value="1"/>
</dbReference>
<evidence type="ECO:0000256" key="7">
    <source>
        <dbReference type="ARBA" id="ARBA00022840"/>
    </source>
</evidence>
<dbReference type="VEuPathDB" id="AmoebaDB:FDP41_007537"/>
<dbReference type="Gene3D" id="3.40.50.10190">
    <property type="entry name" value="BRCT domain"/>
    <property type="match status" value="2"/>
</dbReference>
<dbReference type="Gene3D" id="3.40.220.10">
    <property type="entry name" value="Leucine Aminopeptidase, subunit E, domain 1"/>
    <property type="match status" value="1"/>
</dbReference>
<dbReference type="InterPro" id="IPR036599">
    <property type="entry name" value="DNA_ligase_N_sf"/>
</dbReference>
<gene>
    <name evidence="14" type="ORF">FDP41_007537</name>
</gene>
<name>A0A6A5CFK8_NAEFO</name>
<dbReference type="InterPro" id="IPR012310">
    <property type="entry name" value="DNA_ligase_ATP-dep_cent"/>
</dbReference>
<dbReference type="InterPro" id="IPR001357">
    <property type="entry name" value="BRCT_dom"/>
</dbReference>
<keyword evidence="9" id="KW-0234">DNA repair</keyword>
<dbReference type="PANTHER" id="PTHR45674:SF9">
    <property type="entry name" value="DNA LIGASE 3"/>
    <property type="match status" value="1"/>
</dbReference>
<evidence type="ECO:0000256" key="1">
    <source>
        <dbReference type="ARBA" id="ARBA00001946"/>
    </source>
</evidence>
<dbReference type="VEuPathDB" id="AmoebaDB:NF0001930"/>
<dbReference type="GO" id="GO:0071897">
    <property type="term" value="P:DNA biosynthetic process"/>
    <property type="evidence" value="ECO:0007669"/>
    <property type="project" value="InterPro"/>
</dbReference>
<evidence type="ECO:0000256" key="6">
    <source>
        <dbReference type="ARBA" id="ARBA00022741"/>
    </source>
</evidence>
<dbReference type="SUPFAM" id="SSF117018">
    <property type="entry name" value="ATP-dependent DNA ligase DNA-binding domain"/>
    <property type="match status" value="1"/>
</dbReference>
<dbReference type="PROSITE" id="PS50172">
    <property type="entry name" value="BRCT"/>
    <property type="match status" value="2"/>
</dbReference>
<evidence type="ECO:0000313" key="15">
    <source>
        <dbReference type="Proteomes" id="UP000444721"/>
    </source>
</evidence>
<feature type="region of interest" description="Disordered" evidence="11">
    <location>
        <begin position="221"/>
        <end position="327"/>
    </location>
</feature>
<evidence type="ECO:0000256" key="9">
    <source>
        <dbReference type="RuleBase" id="RU000617"/>
    </source>
</evidence>
<feature type="compositionally biased region" description="Low complexity" evidence="11">
    <location>
        <begin position="257"/>
        <end position="270"/>
    </location>
</feature>
<dbReference type="InterPro" id="IPR050191">
    <property type="entry name" value="ATP-dep_DNA_ligase"/>
</dbReference>
<dbReference type="Proteomes" id="UP000444721">
    <property type="component" value="Unassembled WGS sequence"/>
</dbReference>
<evidence type="ECO:0000256" key="3">
    <source>
        <dbReference type="ARBA" id="ARBA00007572"/>
    </source>
</evidence>
<keyword evidence="15" id="KW-1185">Reference proteome</keyword>
<feature type="region of interest" description="Disordered" evidence="11">
    <location>
        <begin position="996"/>
        <end position="1055"/>
    </location>
</feature>
<dbReference type="SUPFAM" id="SSF56091">
    <property type="entry name" value="DNA ligase/mRNA capping enzyme, catalytic domain"/>
    <property type="match status" value="1"/>
</dbReference>
<evidence type="ECO:0000256" key="10">
    <source>
        <dbReference type="RuleBase" id="RU004196"/>
    </source>
</evidence>
<comment type="caution">
    <text evidence="14">The sequence shown here is derived from an EMBL/GenBank/DDBJ whole genome shotgun (WGS) entry which is preliminary data.</text>
</comment>
<organism evidence="14 15">
    <name type="scientific">Naegleria fowleri</name>
    <name type="common">Brain eating amoeba</name>
    <dbReference type="NCBI Taxonomy" id="5763"/>
    <lineage>
        <taxon>Eukaryota</taxon>
        <taxon>Discoba</taxon>
        <taxon>Heterolobosea</taxon>
        <taxon>Tetramitia</taxon>
        <taxon>Eutetramitia</taxon>
        <taxon>Vahlkampfiidae</taxon>
        <taxon>Naegleria</taxon>
    </lineage>
</organism>
<dbReference type="OrthoDB" id="206088at2759"/>
<dbReference type="GO" id="GO:0003677">
    <property type="term" value="F:DNA binding"/>
    <property type="evidence" value="ECO:0007669"/>
    <property type="project" value="InterPro"/>
</dbReference>
<feature type="compositionally biased region" description="Basic and acidic residues" evidence="11">
    <location>
        <begin position="1006"/>
        <end position="1017"/>
    </location>
</feature>
<dbReference type="GO" id="GO:0070421">
    <property type="term" value="C:DNA ligase III-XRCC1 complex"/>
    <property type="evidence" value="ECO:0007669"/>
    <property type="project" value="TreeGrafter"/>
</dbReference>
<dbReference type="Pfam" id="PF16759">
    <property type="entry name" value="LIG3_BRCT"/>
    <property type="match status" value="1"/>
</dbReference>
<keyword evidence="4 9" id="KW-0436">Ligase</keyword>
<feature type="compositionally biased region" description="Polar residues" evidence="11">
    <location>
        <begin position="996"/>
        <end position="1005"/>
    </location>
</feature>
<evidence type="ECO:0000256" key="4">
    <source>
        <dbReference type="ARBA" id="ARBA00022598"/>
    </source>
</evidence>
<dbReference type="NCBIfam" id="TIGR00574">
    <property type="entry name" value="dnl1"/>
    <property type="match status" value="1"/>
</dbReference>
<feature type="domain" description="BRCT" evidence="13">
    <location>
        <begin position="1062"/>
        <end position="1153"/>
    </location>
</feature>
<dbReference type="InterPro" id="IPR000977">
    <property type="entry name" value="DNA_ligase_ATP-dep"/>
</dbReference>
<evidence type="ECO:0000256" key="5">
    <source>
        <dbReference type="ARBA" id="ARBA00022705"/>
    </source>
</evidence>
<feature type="compositionally biased region" description="Basic residues" evidence="11">
    <location>
        <begin position="733"/>
        <end position="742"/>
    </location>
</feature>
<feature type="domain" description="ATP-dependent DNA ligase family profile" evidence="12">
    <location>
        <begin position="448"/>
        <end position="585"/>
    </location>
</feature>
<sequence length="1291" mass="144667">MASSKDSGKFSDFVKLCQDIEDVSSHTEKTSVMKDFLDDFKGDIYLLYKLLFAKEDKRKFNLKDKKLVEIAASAFGEDHDEMLDHMDSKGDVSETLKKYLVRSGNARDKGVVNLKQVDDFLEKLTTITTKDDQTKAFEKFVIGNLTGDEMKFMTRIICKDLKIRAGPKFLLAALNPDAYSCYILTHDLKQIIDAVTNKQDLKNPSLTAQTQTLDIDTLIRDAGSDDDNDNKFNMNISDDESDDAKPISKKKKDSKSDGASSSKSASSKPSSSKKSKKDSDDEAKDEDNDDNDEDIDIGENIDDNEEEKPEDLFDEDEDASSKKKKTVRKTAKIKAKMVLFSPVKPMLARPSKTYDDVITRCPNGFYCELKYDGERIQIHYDRTKDKIKYFSRNLKDVQDYKIESVKKYISRAIKDKVDSVILDGEILMYDTKKKKPLPFGTLGKKVRQDHPNAVTAIYLFDILYYNGKSLLSVPIYKRKALLSKIVNVVESRVMLGEHVVVKGPKGTREALVASKMQEMISEGEEGLVFKDLCSPYEPNARHWLKMKKDYLQGMADSVDLVVLGAYLGTGSKGGLMSVFMMGSYDKKEGKWKIICKCGNGHDDATLEALNEELKPNMKRISKDLSQVPDDIDIHTNALVPDYIVKDISKSVVWEITGAEFSVSSQKDRPISIRFPRVTKIRDDKDVDDATNYQELLKLYQASTRKGPVALFPKKGKDDDDGDNSDDSVDVKAGSKKRKARSKNSKDDSDEDNSNNSDDDKPARNKQTNTTTKRQTKNSNKKSGSDHDTDDDGDTAPSKKKTKQAYTKLTAIKDIPDSKNPEEICYIYGDFGGVPANKEKKFIAHCVDDSTRWGDKGSMGNIVLLFGEAIMKAYLDDMNTVGDVQLAISQSNYLSNLICLQFVQKGAPPKIDYSSFDECLKKCATYMVENDIKTFHLFRLHYGISGLDWSRCEKLLKENLTNKGISVYVYTKDRDDKDRVTESKEKLNKKKDVDTNNEAATVASSDSIKEEDKMDVSSDVKSQVMATTLQSSRQDKPNNKTTSTSSSQPIMSNTVSESHTVAGNGRLFSGVIALISGYPQRVTSEISELIVKNGGQVTQQWNLIGEDANTHLITETKDDTFNHCFHLGACIVAKSWITACVTQGKLVETNDYVFPLLVKESKQISKQSNVLASLSSSATTTTKTQLKSNNNSSALAVATLVDLFTEFAIYLHKDIPSKKMHTRYIVAYDGEVYPTFCDEVTHVVTAAKQLNADASLSHFKKQNPGVKIVSSEWIWHSINSGQLIDYRFYELK</sequence>
<accession>A0A6A5CFK8</accession>
<keyword evidence="7 9" id="KW-0067">ATP-binding</keyword>
<dbReference type="VEuPathDB" id="AmoebaDB:NfTy_003770"/>
<dbReference type="Pfam" id="PF04675">
    <property type="entry name" value="DNA_ligase_A_N"/>
    <property type="match status" value="1"/>
</dbReference>
<keyword evidence="9" id="KW-0227">DNA damage</keyword>
<dbReference type="CDD" id="cd00027">
    <property type="entry name" value="BRCT"/>
    <property type="match status" value="1"/>
</dbReference>
<feature type="domain" description="BRCT" evidence="13">
    <location>
        <begin position="1198"/>
        <end position="1290"/>
    </location>
</feature>
<dbReference type="GeneID" id="68114755"/>
<dbReference type="Gene3D" id="3.30.470.30">
    <property type="entry name" value="DNA ligase/mRNA capping enzyme"/>
    <property type="match status" value="1"/>
</dbReference>
<evidence type="ECO:0000256" key="8">
    <source>
        <dbReference type="ARBA" id="ARBA00034003"/>
    </source>
</evidence>
<dbReference type="GO" id="GO:0003910">
    <property type="term" value="F:DNA ligase (ATP) activity"/>
    <property type="evidence" value="ECO:0007669"/>
    <property type="project" value="UniProtKB-EC"/>
</dbReference>
<dbReference type="PROSITE" id="PS50160">
    <property type="entry name" value="DNA_LIGASE_A3"/>
    <property type="match status" value="1"/>
</dbReference>
<evidence type="ECO:0000256" key="2">
    <source>
        <dbReference type="ARBA" id="ARBA00004123"/>
    </source>
</evidence>
<comment type="catalytic activity">
    <reaction evidence="8 9">
        <text>ATP + (deoxyribonucleotide)n-3'-hydroxyl + 5'-phospho-(deoxyribonucleotide)m = (deoxyribonucleotide)n+m + AMP + diphosphate.</text>
        <dbReference type="EC" id="6.5.1.1"/>
    </reaction>
</comment>
<proteinExistence type="inferred from homology"/>
<dbReference type="GO" id="GO:0006273">
    <property type="term" value="P:lagging strand elongation"/>
    <property type="evidence" value="ECO:0007669"/>
    <property type="project" value="TreeGrafter"/>
</dbReference>
<dbReference type="SUPFAM" id="SSF52113">
    <property type="entry name" value="BRCT domain"/>
    <property type="match status" value="2"/>
</dbReference>
<dbReference type="SMART" id="SM00292">
    <property type="entry name" value="BRCT"/>
    <property type="match status" value="2"/>
</dbReference>
<feature type="compositionally biased region" description="Acidic residues" evidence="11">
    <location>
        <begin position="280"/>
        <end position="318"/>
    </location>
</feature>
<dbReference type="Pfam" id="PF16589">
    <property type="entry name" value="BRCT_2"/>
    <property type="match status" value="1"/>
</dbReference>
<dbReference type="InterPro" id="IPR031916">
    <property type="entry name" value="LIG3_BRCT"/>
</dbReference>
<feature type="compositionally biased region" description="Acidic residues" evidence="11">
    <location>
        <begin position="718"/>
        <end position="727"/>
    </location>
</feature>
<dbReference type="GO" id="GO:0005524">
    <property type="term" value="F:ATP binding"/>
    <property type="evidence" value="ECO:0007669"/>
    <property type="project" value="UniProtKB-KW"/>
</dbReference>
<dbReference type="SUPFAM" id="SSF50249">
    <property type="entry name" value="Nucleic acid-binding proteins"/>
    <property type="match status" value="1"/>
</dbReference>
<dbReference type="InterPro" id="IPR012308">
    <property type="entry name" value="DNA_ligase_ATP-dep_N"/>
</dbReference>
<dbReference type="EC" id="6.5.1.1" evidence="9"/>
<comment type="subcellular location">
    <subcellularLocation>
        <location evidence="2">Nucleus</location>
    </subcellularLocation>
</comment>
<reference evidence="14 15" key="1">
    <citation type="journal article" date="2019" name="Sci. Rep.">
        <title>Nanopore sequencing improves the draft genome of the human pathogenic amoeba Naegleria fowleri.</title>
        <authorList>
            <person name="Liechti N."/>
            <person name="Schurch N."/>
            <person name="Bruggmann R."/>
            <person name="Wittwer M."/>
        </authorList>
    </citation>
    <scope>NUCLEOTIDE SEQUENCE [LARGE SCALE GENOMIC DNA]</scope>
    <source>
        <strain evidence="14 15">ATCC 30894</strain>
    </source>
</reference>
<dbReference type="GO" id="GO:0006310">
    <property type="term" value="P:DNA recombination"/>
    <property type="evidence" value="ECO:0007669"/>
    <property type="project" value="UniProtKB-KW"/>
</dbReference>
<dbReference type="OMA" id="GCRHWIK"/>
<comment type="cofactor">
    <cofactor evidence="1">
        <name>Mg(2+)</name>
        <dbReference type="ChEBI" id="CHEBI:18420"/>
    </cofactor>
</comment>
<evidence type="ECO:0000256" key="11">
    <source>
        <dbReference type="SAM" id="MobiDB-lite"/>
    </source>
</evidence>
<dbReference type="SUPFAM" id="SSF52949">
    <property type="entry name" value="Macro domain-like"/>
    <property type="match status" value="1"/>
</dbReference>
<dbReference type="InterPro" id="IPR012340">
    <property type="entry name" value="NA-bd_OB-fold"/>
</dbReference>
<evidence type="ECO:0000259" key="13">
    <source>
        <dbReference type="PROSITE" id="PS50172"/>
    </source>
</evidence>
<dbReference type="GO" id="GO:0006302">
    <property type="term" value="P:double-strand break repair"/>
    <property type="evidence" value="ECO:0007669"/>
    <property type="project" value="TreeGrafter"/>
</dbReference>
<keyword evidence="5" id="KW-0235">DNA replication</keyword>
<dbReference type="Gene3D" id="1.10.3260.10">
    <property type="entry name" value="DNA ligase, ATP-dependent, N-terminal domain"/>
    <property type="match status" value="1"/>
</dbReference>
<dbReference type="RefSeq" id="XP_044569073.1">
    <property type="nucleotide sequence ID" value="XM_044711293.1"/>
</dbReference>
<dbReference type="PROSITE" id="PS00697">
    <property type="entry name" value="DNA_LIGASE_A1"/>
    <property type="match status" value="1"/>
</dbReference>
<protein>
    <recommendedName>
        <fullName evidence="9">DNA ligase</fullName>
        <ecNumber evidence="9">6.5.1.1</ecNumber>
    </recommendedName>
</protein>
<dbReference type="Pfam" id="PF04679">
    <property type="entry name" value="DNA_ligase_A_C"/>
    <property type="match status" value="1"/>
</dbReference>
<feature type="compositionally biased region" description="Polar residues" evidence="11">
    <location>
        <begin position="1018"/>
        <end position="1031"/>
    </location>
</feature>
<dbReference type="EMBL" id="VFQX01000003">
    <property type="protein sequence ID" value="KAF0984360.1"/>
    <property type="molecule type" value="Genomic_DNA"/>
</dbReference>
<dbReference type="InterPro" id="IPR012309">
    <property type="entry name" value="DNA_ligase_ATP-dep_C"/>
</dbReference>
<comment type="similarity">
    <text evidence="3 10">Belongs to the ATP-dependent DNA ligase family.</text>
</comment>
<dbReference type="InterPro" id="IPR043472">
    <property type="entry name" value="Macro_dom-like"/>
</dbReference>
<dbReference type="Gene3D" id="3.30.1490.70">
    <property type="match status" value="1"/>
</dbReference>
<keyword evidence="9" id="KW-0233">DNA recombination</keyword>